<dbReference type="AlphaFoldDB" id="A0AAP8DZI7"/>
<name>A0AAP8DZI7_9LACT</name>
<proteinExistence type="predicted"/>
<organism evidence="1 2">
    <name type="scientific">Lactococcus lactis</name>
    <dbReference type="NCBI Taxonomy" id="1358"/>
    <lineage>
        <taxon>Bacteria</taxon>
        <taxon>Bacillati</taxon>
        <taxon>Bacillota</taxon>
        <taxon>Bacilli</taxon>
        <taxon>Lactobacillales</taxon>
        <taxon>Streptococcaceae</taxon>
        <taxon>Lactococcus</taxon>
    </lineage>
</organism>
<reference evidence="1" key="2">
    <citation type="journal article" date="2018" name="Food Control">
        <title>Characterization of Lactococcus lactis isolates from herbs, fruits and vegetables for use as biopreservatives against Listeria monocytogenes in cheese.</title>
        <authorList>
            <person name="Ho V."/>
            <person name="Lo R."/>
            <person name="Bansal N."/>
            <person name="Turner M.S."/>
        </authorList>
    </citation>
    <scope>NUCLEOTIDE SEQUENCE</scope>
    <source>
        <strain evidence="1">537</strain>
    </source>
</reference>
<reference evidence="1" key="1">
    <citation type="submission" date="2017-01" db="EMBL/GenBank/DDBJ databases">
        <authorList>
            <person name="Lo R."/>
        </authorList>
    </citation>
    <scope>NUCLEOTIDE SEQUENCE</scope>
    <source>
        <strain evidence="1">537</strain>
    </source>
</reference>
<dbReference type="RefSeq" id="WP_098394250.1">
    <property type="nucleotide sequence ID" value="NZ_JAOWLS010000011.1"/>
</dbReference>
<dbReference type="EMBL" id="MTJS01000007">
    <property type="protein sequence ID" value="PFG87533.1"/>
    <property type="molecule type" value="Genomic_DNA"/>
</dbReference>
<comment type="caution">
    <text evidence="1">The sequence shown here is derived from an EMBL/GenBank/DDBJ whole genome shotgun (WGS) entry which is preliminary data.</text>
</comment>
<gene>
    <name evidence="1" type="ORF">BW154_12445</name>
</gene>
<evidence type="ECO:0000313" key="1">
    <source>
        <dbReference type="EMBL" id="PFG87533.1"/>
    </source>
</evidence>
<protein>
    <submittedName>
        <fullName evidence="1">Uncharacterized protein</fullName>
    </submittedName>
</protein>
<accession>A0AAP8DZI7</accession>
<sequence length="258" mass="30696">MEVTFNLNEVLKSDFMVLSFGEDLKNLMEQPVKSYQNFIRSKDREKIMKSSFRVSSSEIVDFLEKVLGLELDREYNNYKRNQLNLLIRKISPTQKGKKTVLDYYQFRDLILLEDFNKFVLNNFSADRAGDEERAYQEIMFLQQNKFKETQLYKAQRKEDMETTEYALSLIAGLGDVLRNRYALFEELLENNISYEDIDVPDEVKELLEIISYRERQTNSNFTVYKFDSVEDVETTNDEQIIRFFLADVDSWANEILDR</sequence>
<dbReference type="Proteomes" id="UP000225275">
    <property type="component" value="Unassembled WGS sequence"/>
</dbReference>
<evidence type="ECO:0000313" key="2">
    <source>
        <dbReference type="Proteomes" id="UP000225275"/>
    </source>
</evidence>